<dbReference type="NCBIfam" id="TIGR02937">
    <property type="entry name" value="sigma70-ECF"/>
    <property type="match status" value="1"/>
</dbReference>
<evidence type="ECO:0000259" key="3">
    <source>
        <dbReference type="Pfam" id="PF08281"/>
    </source>
</evidence>
<accession>A0A2U3MZ89</accession>
<dbReference type="InterPro" id="IPR013325">
    <property type="entry name" value="RNA_pol_sigma_r2"/>
</dbReference>
<dbReference type="RefSeq" id="WP_121974153.1">
    <property type="nucleotide sequence ID" value="NZ_OOGT01000075.1"/>
</dbReference>
<name>A0A2U3MZ89_9GAMM</name>
<dbReference type="InterPro" id="IPR007627">
    <property type="entry name" value="RNA_pol_sigma70_r2"/>
</dbReference>
<dbReference type="InterPro" id="IPR013324">
    <property type="entry name" value="RNA_pol_sigma_r3/r4-like"/>
</dbReference>
<dbReference type="OrthoDB" id="3211555at2"/>
<dbReference type="InParanoid" id="A0A2U3MZ89"/>
<evidence type="ECO:0000256" key="1">
    <source>
        <dbReference type="ARBA" id="ARBA00011344"/>
    </source>
</evidence>
<dbReference type="EMBL" id="OOGT01000075">
    <property type="protein sequence ID" value="SPL70694.1"/>
    <property type="molecule type" value="Genomic_DNA"/>
</dbReference>
<dbReference type="InterPro" id="IPR013249">
    <property type="entry name" value="RNA_pol_sigma70_r4_t2"/>
</dbReference>
<protein>
    <submittedName>
        <fullName evidence="4">ECF RNA polymerase sigma factor SigJ</fullName>
    </submittedName>
</protein>
<sequence>MTSRDVEIFQEHRAFLLGLAYRILGSKSDAEDVLQDIFIKWYQQPKSDIVTPKAWLTTICTRQSIDLLRSAYKSRTEYIGTWLPEPYHAEDDMCIESDFTLSTMFLLLLEKLSAKERAAYLLHDIFDYDYSELSKILEENQNYCRKLISRAREKVVFEHDLSFTPPTPQQIKILHIFQHAVQSGNPEQLTALLTQDVHLFADGGGKVSAISKPLLSIEQVTQFFEKLLFQAWHAFQWKLQRINGNIGFDFFDAHGKCIMVVTFGFSANQLIQNIYIQRNPDKIKGQHQVALYKNRQNNYF</sequence>
<dbReference type="SUPFAM" id="SSF88946">
    <property type="entry name" value="Sigma2 domain of RNA polymerase sigma factors"/>
    <property type="match status" value="1"/>
</dbReference>
<dbReference type="SUPFAM" id="SSF54427">
    <property type="entry name" value="NTF2-like"/>
    <property type="match status" value="1"/>
</dbReference>
<evidence type="ECO:0000313" key="5">
    <source>
        <dbReference type="Proteomes" id="UP000245974"/>
    </source>
</evidence>
<dbReference type="Pfam" id="PF04542">
    <property type="entry name" value="Sigma70_r2"/>
    <property type="match status" value="1"/>
</dbReference>
<proteinExistence type="predicted"/>
<dbReference type="InterPro" id="IPR036388">
    <property type="entry name" value="WH-like_DNA-bd_sf"/>
</dbReference>
<evidence type="ECO:0000259" key="2">
    <source>
        <dbReference type="Pfam" id="PF04542"/>
    </source>
</evidence>
<feature type="domain" description="RNA polymerase sigma-70 region 2" evidence="2">
    <location>
        <begin position="9"/>
        <end position="71"/>
    </location>
</feature>
<organism evidence="4 5">
    <name type="scientific">Acinetobacter stercoris</name>
    <dbReference type="NCBI Taxonomy" id="2126983"/>
    <lineage>
        <taxon>Bacteria</taxon>
        <taxon>Pseudomonadati</taxon>
        <taxon>Pseudomonadota</taxon>
        <taxon>Gammaproteobacteria</taxon>
        <taxon>Moraxellales</taxon>
        <taxon>Moraxellaceae</taxon>
        <taxon>Acinetobacter</taxon>
    </lineage>
</organism>
<dbReference type="SUPFAM" id="SSF88659">
    <property type="entry name" value="Sigma3 and sigma4 domains of RNA polymerase sigma factors"/>
    <property type="match status" value="1"/>
</dbReference>
<dbReference type="Gene3D" id="1.10.1740.10">
    <property type="match status" value="1"/>
</dbReference>
<dbReference type="AlphaFoldDB" id="A0A2U3MZ89"/>
<dbReference type="InterPro" id="IPR014284">
    <property type="entry name" value="RNA_pol_sigma-70_dom"/>
</dbReference>
<comment type="subunit">
    <text evidence="1">Interacts transiently with the RNA polymerase catalytic core formed by RpoA, RpoB, RpoC and RpoZ (2 alpha, 1 beta, 1 beta' and 1 omega subunit) to form the RNA polymerase holoenzyme that can initiate transcription.</text>
</comment>
<dbReference type="InterPro" id="IPR052704">
    <property type="entry name" value="ECF_Sigma-70_Domain"/>
</dbReference>
<feature type="domain" description="RNA polymerase sigma factor 70 region 4 type 2" evidence="3">
    <location>
        <begin position="105"/>
        <end position="154"/>
    </location>
</feature>
<dbReference type="PANTHER" id="PTHR30173">
    <property type="entry name" value="SIGMA 19 FACTOR"/>
    <property type="match status" value="1"/>
</dbReference>
<dbReference type="GO" id="GO:0016987">
    <property type="term" value="F:sigma factor activity"/>
    <property type="evidence" value="ECO:0007669"/>
    <property type="project" value="InterPro"/>
</dbReference>
<dbReference type="PANTHER" id="PTHR30173:SF36">
    <property type="entry name" value="ECF RNA POLYMERASE SIGMA FACTOR SIGJ"/>
    <property type="match status" value="1"/>
</dbReference>
<dbReference type="Gene3D" id="1.10.10.10">
    <property type="entry name" value="Winged helix-like DNA-binding domain superfamily/Winged helix DNA-binding domain"/>
    <property type="match status" value="1"/>
</dbReference>
<dbReference type="GO" id="GO:0003677">
    <property type="term" value="F:DNA binding"/>
    <property type="evidence" value="ECO:0007669"/>
    <property type="project" value="InterPro"/>
</dbReference>
<dbReference type="InterPro" id="IPR032710">
    <property type="entry name" value="NTF2-like_dom_sf"/>
</dbReference>
<keyword evidence="5" id="KW-1185">Reference proteome</keyword>
<dbReference type="GO" id="GO:0006352">
    <property type="term" value="P:DNA-templated transcription initiation"/>
    <property type="evidence" value="ECO:0007669"/>
    <property type="project" value="InterPro"/>
</dbReference>
<dbReference type="Pfam" id="PF08281">
    <property type="entry name" value="Sigma70_r4_2"/>
    <property type="match status" value="1"/>
</dbReference>
<reference evidence="5" key="1">
    <citation type="submission" date="2018-03" db="EMBL/GenBank/DDBJ databases">
        <authorList>
            <person name="Blom J."/>
        </authorList>
    </citation>
    <scope>NUCLEOTIDE SEQUENCE [LARGE SCALE GENOMIC DNA]</scope>
    <source>
        <strain evidence="5">KPC-SM-21</strain>
    </source>
</reference>
<gene>
    <name evidence="4" type="primary">sigJ</name>
    <name evidence="4" type="ORF">KPC_1872</name>
</gene>
<evidence type="ECO:0000313" key="4">
    <source>
        <dbReference type="EMBL" id="SPL70694.1"/>
    </source>
</evidence>
<dbReference type="Proteomes" id="UP000245974">
    <property type="component" value="Unassembled WGS sequence"/>
</dbReference>